<feature type="compositionally biased region" description="Basic and acidic residues" evidence="1">
    <location>
        <begin position="459"/>
        <end position="469"/>
    </location>
</feature>
<feature type="region of interest" description="Disordered" evidence="1">
    <location>
        <begin position="236"/>
        <end position="291"/>
    </location>
</feature>
<gene>
    <name evidence="2" type="ORF">NESM_000242000</name>
</gene>
<name>A0AAW0F5C4_9TRYP</name>
<feature type="region of interest" description="Disordered" evidence="1">
    <location>
        <begin position="537"/>
        <end position="561"/>
    </location>
</feature>
<feature type="region of interest" description="Disordered" evidence="1">
    <location>
        <begin position="351"/>
        <end position="383"/>
    </location>
</feature>
<dbReference type="AlphaFoldDB" id="A0AAW0F5C4"/>
<dbReference type="EMBL" id="JAECZO010000020">
    <property type="protein sequence ID" value="KAK7201760.1"/>
    <property type="molecule type" value="Genomic_DNA"/>
</dbReference>
<dbReference type="Proteomes" id="UP001430356">
    <property type="component" value="Unassembled WGS sequence"/>
</dbReference>
<keyword evidence="3" id="KW-1185">Reference proteome</keyword>
<organism evidence="2 3">
    <name type="scientific">Novymonas esmeraldas</name>
    <dbReference type="NCBI Taxonomy" id="1808958"/>
    <lineage>
        <taxon>Eukaryota</taxon>
        <taxon>Discoba</taxon>
        <taxon>Euglenozoa</taxon>
        <taxon>Kinetoplastea</taxon>
        <taxon>Metakinetoplastina</taxon>
        <taxon>Trypanosomatida</taxon>
        <taxon>Trypanosomatidae</taxon>
        <taxon>Novymonas</taxon>
    </lineage>
</organism>
<sequence length="888" mass="95387">MDSAASSGDFWPEVAPGDASKRAALRKKSLTTSSDQLLYLQALYPYAPYDELMAVIASTDGADEAARRAYAALNPDYTGYAYLKEQHDLATNRKLPSTQRATAFAGLAESLGERAVDAFRPGLYGNLSQLHEYHETMGLFIVDTSDWDRATLLPSRDLAEAAFMDLPLRERYANGESAATARGSSNNACGDIVDCNSDGDSDDDDNDDDLGARRRERSSRVGIVSLTMARASSTGFMDLHSRDTPHAAASTSLTGGDSRLRPCRTTDQPAQQQVDGPGSSSGGGGGGGATADGDGAGVVYLQNSDPPCAAPIIGWAPEAIRVGPAEARREREGALRVFDEATFFKDPLVVTSATQPPSPRTAARLSATNKPGDAVPAPPSPVQTRTALHFARVGGRESEVHEPFDLGSGTLPDFRGGENPEETFSAEETSGPLSYRRSHSHLPPQRLRPGQGGDDGDGDGDHAAADGTRRSSAADWDNASSSSVPHAQCSLRDVAREALKTRKPHPLTTTEKVRQRMRSLTPVGNLVFRESSLHTPVLSPGVERDSNRRQSVLGSPERAPLHLPGATALSAHSVTSHDTLLQRTHPSHHGAWADDTQAVGGDADDLHGERTSTIGTAVLPAAHGGCASLDPASFLNAEEERWNTIVMMLAPYEDVFGHKHRCELVRCIHDMCPRLRGNITMVLQRLLGVVGNALRGKQVAEGLVEEPLELPLFGPILLSTSPVKVAELVFREGKCSLAFCEEGTQLALRLDVRAMELEPIQFAFIDEAKAARQARRARQTQRRTPVPRSRAAAWTLRSAQQERYSDGVTRGTATIAAADIRIKGVVYVWLMASGKTHVGFRKADVSLGSFKVATTVTRLNVLCTLGAPIIRLMVQRAIQDALQGQHLL</sequence>
<feature type="compositionally biased region" description="Polar residues" evidence="1">
    <location>
        <begin position="265"/>
        <end position="274"/>
    </location>
</feature>
<comment type="caution">
    <text evidence="2">The sequence shown here is derived from an EMBL/GenBank/DDBJ whole genome shotgun (WGS) entry which is preliminary data.</text>
</comment>
<protein>
    <recommendedName>
        <fullName evidence="4">J domain-containing protein</fullName>
    </recommendedName>
</protein>
<feature type="region of interest" description="Disordered" evidence="1">
    <location>
        <begin position="395"/>
        <end position="489"/>
    </location>
</feature>
<evidence type="ECO:0000313" key="3">
    <source>
        <dbReference type="Proteomes" id="UP001430356"/>
    </source>
</evidence>
<reference evidence="2 3" key="1">
    <citation type="journal article" date="2021" name="MBio">
        <title>A New Model Trypanosomatid, Novymonas esmeraldas: Genomic Perception of Its 'Candidatus Pandoraea novymonadis' Endosymbiont.</title>
        <authorList>
            <person name="Zakharova A."/>
            <person name="Saura A."/>
            <person name="Butenko A."/>
            <person name="Podesvova L."/>
            <person name="Warmusova S."/>
            <person name="Kostygov A.Y."/>
            <person name="Nenarokova A."/>
            <person name="Lukes J."/>
            <person name="Opperdoes F.R."/>
            <person name="Yurchenko V."/>
        </authorList>
    </citation>
    <scope>NUCLEOTIDE SEQUENCE [LARGE SCALE GENOMIC DNA]</scope>
    <source>
        <strain evidence="2 3">E262AT.01</strain>
    </source>
</reference>
<feature type="compositionally biased region" description="Low complexity" evidence="1">
    <location>
        <begin position="471"/>
        <end position="483"/>
    </location>
</feature>
<accession>A0AAW0F5C4</accession>
<feature type="compositionally biased region" description="Gly residues" evidence="1">
    <location>
        <begin position="279"/>
        <end position="291"/>
    </location>
</feature>
<proteinExistence type="predicted"/>
<feature type="compositionally biased region" description="Acidic residues" evidence="1">
    <location>
        <begin position="197"/>
        <end position="209"/>
    </location>
</feature>
<feature type="compositionally biased region" description="Basic and acidic residues" evidence="1">
    <location>
        <begin position="395"/>
        <end position="404"/>
    </location>
</feature>
<feature type="region of interest" description="Disordered" evidence="1">
    <location>
        <begin position="196"/>
        <end position="216"/>
    </location>
</feature>
<evidence type="ECO:0000256" key="1">
    <source>
        <dbReference type="SAM" id="MobiDB-lite"/>
    </source>
</evidence>
<evidence type="ECO:0000313" key="2">
    <source>
        <dbReference type="EMBL" id="KAK7201760.1"/>
    </source>
</evidence>
<evidence type="ECO:0008006" key="4">
    <source>
        <dbReference type="Google" id="ProtNLM"/>
    </source>
</evidence>